<keyword evidence="2" id="KW-1185">Reference proteome</keyword>
<dbReference type="EMBL" id="SHOA02000220">
    <property type="protein sequence ID" value="TDH65040.1"/>
    <property type="molecule type" value="Genomic_DNA"/>
</dbReference>
<proteinExistence type="predicted"/>
<evidence type="ECO:0000313" key="2">
    <source>
        <dbReference type="Proteomes" id="UP000294530"/>
    </source>
</evidence>
<dbReference type="KEGG" id="blac:94345900"/>
<dbReference type="RefSeq" id="XP_067814539.1">
    <property type="nucleotide sequence ID" value="XM_067960229.1"/>
</dbReference>
<organism evidence="1 2">
    <name type="scientific">Bremia lactucae</name>
    <name type="common">Lettuce downy mildew</name>
    <dbReference type="NCBI Taxonomy" id="4779"/>
    <lineage>
        <taxon>Eukaryota</taxon>
        <taxon>Sar</taxon>
        <taxon>Stramenopiles</taxon>
        <taxon>Oomycota</taxon>
        <taxon>Peronosporomycetes</taxon>
        <taxon>Peronosporales</taxon>
        <taxon>Peronosporaceae</taxon>
        <taxon>Bremia</taxon>
    </lineage>
</organism>
<accession>A0A976IAF2</accession>
<gene>
    <name evidence="1" type="ORF">CCR75_002129</name>
</gene>
<comment type="caution">
    <text evidence="1">The sequence shown here is derived from an EMBL/GenBank/DDBJ whole genome shotgun (WGS) entry which is preliminary data.</text>
</comment>
<evidence type="ECO:0000313" key="1">
    <source>
        <dbReference type="EMBL" id="TDH65040.1"/>
    </source>
</evidence>
<dbReference type="OrthoDB" id="154491at2759"/>
<dbReference type="Proteomes" id="UP000294530">
    <property type="component" value="Unassembled WGS sequence"/>
</dbReference>
<name>A0A976IAF2_BRELC</name>
<dbReference type="AlphaFoldDB" id="A0A976IAF2"/>
<protein>
    <submittedName>
        <fullName evidence="1">Uncharacterized protein</fullName>
    </submittedName>
</protein>
<sequence length="198" mass="21763">MRRSHLDSTRYVDAQAFEDFQRHKGQELVVAECIVGSPSEVFDAWLEQLWQAEYSELHKGVSRGYVGRVRNAPLGTEERIISAGLPVDNLVDNDGGRTSFTAARCDGSKIPSISYTMSKSGLLPIQNHLAFVQFIDVAASLESTPATLVIWSHKMKPSLVGYILCCGVIAKLVLRTTMQSILTTLATSATARSDHCVY</sequence>
<reference evidence="1 2" key="1">
    <citation type="journal article" date="2021" name="Genome Biol.">
        <title>AFLAP: assembly-free linkage analysis pipeline using k-mers from genome sequencing data.</title>
        <authorList>
            <person name="Fletcher K."/>
            <person name="Zhang L."/>
            <person name="Gil J."/>
            <person name="Han R."/>
            <person name="Cavanaugh K."/>
            <person name="Michelmore R."/>
        </authorList>
    </citation>
    <scope>NUCLEOTIDE SEQUENCE [LARGE SCALE GENOMIC DNA]</scope>
    <source>
        <strain evidence="1 2">SF5</strain>
    </source>
</reference>
<dbReference type="GeneID" id="94345900"/>